<dbReference type="CDD" id="cd07302">
    <property type="entry name" value="CHD"/>
    <property type="match status" value="1"/>
</dbReference>
<dbReference type="PROSITE" id="PS50125">
    <property type="entry name" value="GUANYLATE_CYCLASE_2"/>
    <property type="match status" value="1"/>
</dbReference>
<dbReference type="InterPro" id="IPR029787">
    <property type="entry name" value="Nucleotide_cyclase"/>
</dbReference>
<feature type="transmembrane region" description="Helical" evidence="1">
    <location>
        <begin position="328"/>
        <end position="350"/>
    </location>
</feature>
<dbReference type="RefSeq" id="WP_109870952.1">
    <property type="nucleotide sequence ID" value="NZ_QGNA01000003.1"/>
</dbReference>
<dbReference type="GO" id="GO:0009190">
    <property type="term" value="P:cyclic nucleotide biosynthetic process"/>
    <property type="evidence" value="ECO:0007669"/>
    <property type="project" value="InterPro"/>
</dbReference>
<dbReference type="InterPro" id="IPR007890">
    <property type="entry name" value="CHASE2"/>
</dbReference>
<name>A0A317FEY5_9PROT</name>
<dbReference type="InterPro" id="IPR050697">
    <property type="entry name" value="Adenylyl/Guanylyl_Cyclase_3/4"/>
</dbReference>
<dbReference type="Gene3D" id="3.30.70.1230">
    <property type="entry name" value="Nucleotide cyclase"/>
    <property type="match status" value="1"/>
</dbReference>
<evidence type="ECO:0000259" key="3">
    <source>
        <dbReference type="PROSITE" id="PS50125"/>
    </source>
</evidence>
<feature type="domain" description="Guanylate cyclase" evidence="3">
    <location>
        <begin position="418"/>
        <end position="549"/>
    </location>
</feature>
<evidence type="ECO:0000313" key="4">
    <source>
        <dbReference type="EMBL" id="PWS36158.1"/>
    </source>
</evidence>
<dbReference type="Proteomes" id="UP000245765">
    <property type="component" value="Unassembled WGS sequence"/>
</dbReference>
<feature type="transmembrane region" description="Helical" evidence="1">
    <location>
        <begin position="356"/>
        <end position="379"/>
    </location>
</feature>
<dbReference type="GO" id="GO:0004016">
    <property type="term" value="F:adenylate cyclase activity"/>
    <property type="evidence" value="ECO:0007669"/>
    <property type="project" value="UniProtKB-ARBA"/>
</dbReference>
<dbReference type="EMBL" id="QGNA01000003">
    <property type="protein sequence ID" value="PWS36158.1"/>
    <property type="molecule type" value="Genomic_DNA"/>
</dbReference>
<gene>
    <name evidence="4" type="ORF">DFH01_13210</name>
</gene>
<reference evidence="5" key="1">
    <citation type="submission" date="2018-05" db="EMBL/GenBank/DDBJ databases">
        <authorList>
            <person name="Du Z."/>
            <person name="Wang X."/>
        </authorList>
    </citation>
    <scope>NUCLEOTIDE SEQUENCE [LARGE SCALE GENOMIC DNA]</scope>
    <source>
        <strain evidence="5">CQN31</strain>
    </source>
</reference>
<dbReference type="GO" id="GO:0035556">
    <property type="term" value="P:intracellular signal transduction"/>
    <property type="evidence" value="ECO:0007669"/>
    <property type="project" value="InterPro"/>
</dbReference>
<dbReference type="PANTHER" id="PTHR43081">
    <property type="entry name" value="ADENYLATE CYCLASE, TERMINAL-DIFFERENTIATION SPECIFIC-RELATED"/>
    <property type="match status" value="1"/>
</dbReference>
<keyword evidence="2" id="KW-0732">Signal</keyword>
<comment type="caution">
    <text evidence="4">The sequence shown here is derived from an EMBL/GenBank/DDBJ whole genome shotgun (WGS) entry which is preliminary data.</text>
</comment>
<sequence length="591" mass="58894">MKAGAAAAALLALAALLAPGPAADIREAATDRLMALVPRPSEPAAPVVAVAVDEASLEAEGPWPWPREKLAALVTAVAEAGAAAVALDIVVEEPAAGDAALAEALGLVPTVQAALAGPRAAAGFGVAQLGGPDLAGVALLPGLAPPAIGGVPSAFAGLPGEVVRAAPLLVRLGAPGAEATAAPGLALAAIASALGERTLLLRGGAPMRLEVGPLVLDFPPDGLLRLHPARETVPMLPATALLDGALGPEALRGRLAVIGVTAPGAAALRGSVFGPFTPSLRLQAEAAAQIVAGWQPSRPPGGAMAEALAALLLGAVAAVLVRWRSGAGLVLAALLALGWVGAAAAVLRFGPLLLDPVLPAVAALLGGVAEAAAAALRLARERSALLARFAHRLPTGVADRLLALPEAERLRPERCNVAVVMTDLAGFSAMVNRTAPGSLVPALNAYLAGIEAAMLAEGATLERLIGDSVLGVFGAPLPQADHAARALAAARAVDRFAEAFRATPEAAALGWGETRIGVAAGEVLAGEIGGSRLTWAVCGDAANMAARLQELGKELGRRALVAAIEDPSLPPPLGRFALRGLPGQWEVRPLS</sequence>
<dbReference type="PANTHER" id="PTHR43081:SF1">
    <property type="entry name" value="ADENYLATE CYCLASE, TERMINAL-DIFFERENTIATION SPECIFIC"/>
    <property type="match status" value="1"/>
</dbReference>
<feature type="signal peptide" evidence="2">
    <location>
        <begin position="1"/>
        <end position="22"/>
    </location>
</feature>
<dbReference type="Pfam" id="PF00211">
    <property type="entry name" value="Guanylate_cyc"/>
    <property type="match status" value="1"/>
</dbReference>
<keyword evidence="5" id="KW-1185">Reference proteome</keyword>
<organism evidence="4 5">
    <name type="scientific">Falsiroseomonas bella</name>
    <dbReference type="NCBI Taxonomy" id="2184016"/>
    <lineage>
        <taxon>Bacteria</taxon>
        <taxon>Pseudomonadati</taxon>
        <taxon>Pseudomonadota</taxon>
        <taxon>Alphaproteobacteria</taxon>
        <taxon>Acetobacterales</taxon>
        <taxon>Roseomonadaceae</taxon>
        <taxon>Falsiroseomonas</taxon>
    </lineage>
</organism>
<feature type="transmembrane region" description="Helical" evidence="1">
    <location>
        <begin position="303"/>
        <end position="321"/>
    </location>
</feature>
<dbReference type="Pfam" id="PF05226">
    <property type="entry name" value="CHASE2"/>
    <property type="match status" value="1"/>
</dbReference>
<evidence type="ECO:0000256" key="1">
    <source>
        <dbReference type="SAM" id="Phobius"/>
    </source>
</evidence>
<keyword evidence="1" id="KW-0472">Membrane</keyword>
<evidence type="ECO:0000313" key="5">
    <source>
        <dbReference type="Proteomes" id="UP000245765"/>
    </source>
</evidence>
<dbReference type="OrthoDB" id="9762462at2"/>
<evidence type="ECO:0000256" key="2">
    <source>
        <dbReference type="SAM" id="SignalP"/>
    </source>
</evidence>
<keyword evidence="1" id="KW-1133">Transmembrane helix</keyword>
<feature type="chain" id="PRO_5016266340" description="Guanylate cyclase domain-containing protein" evidence="2">
    <location>
        <begin position="23"/>
        <end position="591"/>
    </location>
</feature>
<protein>
    <recommendedName>
        <fullName evidence="3">Guanylate cyclase domain-containing protein</fullName>
    </recommendedName>
</protein>
<dbReference type="SMART" id="SM01080">
    <property type="entry name" value="CHASE2"/>
    <property type="match status" value="1"/>
</dbReference>
<dbReference type="InterPro" id="IPR001054">
    <property type="entry name" value="A/G_cyclase"/>
</dbReference>
<accession>A0A317FEY5</accession>
<keyword evidence="1" id="KW-0812">Transmembrane</keyword>
<dbReference type="SMART" id="SM00044">
    <property type="entry name" value="CYCc"/>
    <property type="match status" value="1"/>
</dbReference>
<dbReference type="AlphaFoldDB" id="A0A317FEY5"/>
<dbReference type="SUPFAM" id="SSF55073">
    <property type="entry name" value="Nucleotide cyclase"/>
    <property type="match status" value="1"/>
</dbReference>
<proteinExistence type="predicted"/>